<evidence type="ECO:0000313" key="5">
    <source>
        <dbReference type="EMBL" id="OTP14430.1"/>
    </source>
</evidence>
<dbReference type="InterPro" id="IPR018060">
    <property type="entry name" value="HTH_AraC"/>
</dbReference>
<dbReference type="SUPFAM" id="SSF55136">
    <property type="entry name" value="Probable bacterial effector-binding domain"/>
    <property type="match status" value="1"/>
</dbReference>
<dbReference type="InterPro" id="IPR050959">
    <property type="entry name" value="MarA-like"/>
</dbReference>
<evidence type="ECO:0000256" key="3">
    <source>
        <dbReference type="ARBA" id="ARBA00023163"/>
    </source>
</evidence>
<reference evidence="6" key="2">
    <citation type="submission" date="2017-05" db="EMBL/GenBank/DDBJ databases">
        <authorList>
            <consortium name="The Broad Institute Genomics Platform"/>
            <consortium name="The Broad Institute Genomic Center for Infectious Diseases"/>
            <person name="Earl A."/>
            <person name="Manson A."/>
            <person name="Schwartman J."/>
            <person name="Gilmore M."/>
            <person name="Abouelleil A."/>
            <person name="Cao P."/>
            <person name="Chapman S."/>
            <person name="Cusick C."/>
            <person name="Shea T."/>
            <person name="Young S."/>
            <person name="Neafsey D."/>
            <person name="Nusbaum C."/>
            <person name="Birren B."/>
        </authorList>
    </citation>
    <scope>NUCLEOTIDE SEQUENCE</scope>
    <source>
        <strain evidence="6">9E7_DIV0242</strain>
    </source>
</reference>
<keyword evidence="1" id="KW-0805">Transcription regulation</keyword>
<dbReference type="EMBL" id="CP147247">
    <property type="protein sequence ID" value="WYJ90550.1"/>
    <property type="molecule type" value="Genomic_DNA"/>
</dbReference>
<dbReference type="SMART" id="SM00871">
    <property type="entry name" value="AraC_E_bind"/>
    <property type="match status" value="1"/>
</dbReference>
<organism evidence="5">
    <name type="scientific">Candidatus Enterococcus clewellii</name>
    <dbReference type="NCBI Taxonomy" id="1834193"/>
    <lineage>
        <taxon>Bacteria</taxon>
        <taxon>Bacillati</taxon>
        <taxon>Bacillota</taxon>
        <taxon>Bacilli</taxon>
        <taxon>Lactobacillales</taxon>
        <taxon>Enterococcaceae</taxon>
        <taxon>Enterococcus</taxon>
    </lineage>
</organism>
<dbReference type="InterPro" id="IPR018062">
    <property type="entry name" value="HTH_AraC-typ_CS"/>
</dbReference>
<gene>
    <name evidence="6" type="ORF">A5888_002307</name>
    <name evidence="5" type="ORF">A5888_002531</name>
</gene>
<evidence type="ECO:0000256" key="1">
    <source>
        <dbReference type="ARBA" id="ARBA00023015"/>
    </source>
</evidence>
<evidence type="ECO:0000313" key="6">
    <source>
        <dbReference type="EMBL" id="WYJ90550.1"/>
    </source>
</evidence>
<dbReference type="PANTHER" id="PTHR47504">
    <property type="entry name" value="RIGHT ORIGIN-BINDING PROTEIN"/>
    <property type="match status" value="1"/>
</dbReference>
<evidence type="ECO:0000256" key="2">
    <source>
        <dbReference type="ARBA" id="ARBA00023125"/>
    </source>
</evidence>
<reference evidence="6" key="3">
    <citation type="submission" date="2024-03" db="EMBL/GenBank/DDBJ databases">
        <title>The Genome Sequence of Enterococcus sp. DIV0242b.</title>
        <authorList>
            <consortium name="The Broad Institute Genomics Platform"/>
            <consortium name="The Broad Institute Microbial Omics Core"/>
            <consortium name="The Broad Institute Genomic Center for Infectious Diseases"/>
            <person name="Earl A."/>
            <person name="Manson A."/>
            <person name="Gilmore M."/>
            <person name="Schwartman J."/>
            <person name="Shea T."/>
            <person name="Abouelleil A."/>
            <person name="Cao P."/>
            <person name="Chapman S."/>
            <person name="Cusick C."/>
            <person name="Young S."/>
            <person name="Neafsey D."/>
            <person name="Nusbaum C."/>
            <person name="Birren B."/>
        </authorList>
    </citation>
    <scope>NUCLEOTIDE SEQUENCE</scope>
    <source>
        <strain evidence="6">9E7_DIV0242</strain>
    </source>
</reference>
<dbReference type="GO" id="GO:0003700">
    <property type="term" value="F:DNA-binding transcription factor activity"/>
    <property type="evidence" value="ECO:0007669"/>
    <property type="project" value="InterPro"/>
</dbReference>
<dbReference type="PANTHER" id="PTHR47504:SF5">
    <property type="entry name" value="RIGHT ORIGIN-BINDING PROTEIN"/>
    <property type="match status" value="1"/>
</dbReference>
<dbReference type="SUPFAM" id="SSF46689">
    <property type="entry name" value="Homeodomain-like"/>
    <property type="match status" value="1"/>
</dbReference>
<reference evidence="5" key="1">
    <citation type="submission" date="2017-05" db="EMBL/GenBank/DDBJ databases">
        <title>The Genome Sequence of Enterococcus sp. 9E7_DIV0242.</title>
        <authorList>
            <consortium name="The Broad Institute Genomics Platform"/>
            <consortium name="The Broad Institute Genomic Center for Infectious Diseases"/>
            <person name="Earl A."/>
            <person name="Manson A."/>
            <person name="Schwartman J."/>
            <person name="Gilmore M."/>
            <person name="Abouelleil A."/>
            <person name="Cao P."/>
            <person name="Chapman S."/>
            <person name="Cusick C."/>
            <person name="Shea T."/>
            <person name="Young S."/>
            <person name="Neafsey D."/>
            <person name="Nusbaum C."/>
            <person name="Birren B."/>
        </authorList>
    </citation>
    <scope>NUCLEOTIDE SEQUENCE [LARGE SCALE GENOMIC DNA]</scope>
    <source>
        <strain evidence="5">9E7_DIV0242</strain>
    </source>
</reference>
<dbReference type="Proteomes" id="UP000195141">
    <property type="component" value="Chromosome"/>
</dbReference>
<keyword evidence="3" id="KW-0804">Transcription</keyword>
<dbReference type="InterPro" id="IPR011256">
    <property type="entry name" value="Reg_factor_effector_dom_sf"/>
</dbReference>
<dbReference type="InterPro" id="IPR009057">
    <property type="entry name" value="Homeodomain-like_sf"/>
</dbReference>
<dbReference type="PROSITE" id="PS00041">
    <property type="entry name" value="HTH_ARAC_FAMILY_1"/>
    <property type="match status" value="1"/>
</dbReference>
<dbReference type="Gene3D" id="3.20.80.10">
    <property type="entry name" value="Regulatory factor, effector binding domain"/>
    <property type="match status" value="1"/>
</dbReference>
<dbReference type="InterPro" id="IPR029441">
    <property type="entry name" value="Cass2"/>
</dbReference>
<evidence type="ECO:0000259" key="4">
    <source>
        <dbReference type="PROSITE" id="PS01124"/>
    </source>
</evidence>
<keyword evidence="7" id="KW-1185">Reference proteome</keyword>
<name>A0A242K4H8_9ENTE</name>
<dbReference type="PROSITE" id="PS01124">
    <property type="entry name" value="HTH_ARAC_FAMILY_2"/>
    <property type="match status" value="1"/>
</dbReference>
<feature type="domain" description="HTH araC/xylS-type" evidence="4">
    <location>
        <begin position="6"/>
        <end position="103"/>
    </location>
</feature>
<dbReference type="InterPro" id="IPR010499">
    <property type="entry name" value="AraC_E-bd"/>
</dbReference>
<dbReference type="OrthoDB" id="9801123at2"/>
<dbReference type="Pfam" id="PF14526">
    <property type="entry name" value="Cass2"/>
    <property type="match status" value="1"/>
</dbReference>
<protein>
    <submittedName>
        <fullName evidence="6">AraC family transcriptional regulator</fullName>
    </submittedName>
</protein>
<dbReference type="AlphaFoldDB" id="A0A242K4H8"/>
<sequence length="293" mass="34213">MLKQFDDVLSYIEEQLKGEILQEEIAKRSCCTFPAFQKMFSYIVGIPLSLYIRRRKMSAAVFDLLEGQSIVALSEVYGYQSPTAFNRAFQSIHGFPPSEVKQKKNELVSYPRLHLSLAVSGEASIRYRIEEKKAMVFVGKRYRLNREVEENFQQVPTFWHDFQRTEQYSQLRDSTDCGIDEFIYGVAVAKAGVPDSYYIGLSVKEERTLPVNEMICIPKQTWVVFSGEGAMPETMQQMYRTFYREWLPAADYDYEITVGDIEVYPLKQESLEAEKCELWLPIKRKTRAYQLFY</sequence>
<dbReference type="GO" id="GO:0043565">
    <property type="term" value="F:sequence-specific DNA binding"/>
    <property type="evidence" value="ECO:0007669"/>
    <property type="project" value="InterPro"/>
</dbReference>
<dbReference type="EMBL" id="NGMM01000004">
    <property type="protein sequence ID" value="OTP14430.1"/>
    <property type="molecule type" value="Genomic_DNA"/>
</dbReference>
<dbReference type="Pfam" id="PF12833">
    <property type="entry name" value="HTH_18"/>
    <property type="match status" value="1"/>
</dbReference>
<accession>A0A242K4H8</accession>
<evidence type="ECO:0000313" key="7">
    <source>
        <dbReference type="Proteomes" id="UP000195141"/>
    </source>
</evidence>
<dbReference type="SMART" id="SM00342">
    <property type="entry name" value="HTH_ARAC"/>
    <property type="match status" value="1"/>
</dbReference>
<dbReference type="RefSeq" id="WP_086349582.1">
    <property type="nucleotide sequence ID" value="NZ_CP147247.1"/>
</dbReference>
<keyword evidence="2" id="KW-0238">DNA-binding</keyword>
<dbReference type="Gene3D" id="1.10.10.60">
    <property type="entry name" value="Homeodomain-like"/>
    <property type="match status" value="1"/>
</dbReference>
<proteinExistence type="predicted"/>